<dbReference type="EMBL" id="GBXM01070365">
    <property type="protein sequence ID" value="JAH38212.1"/>
    <property type="molecule type" value="Transcribed_RNA"/>
</dbReference>
<reference evidence="1" key="2">
    <citation type="journal article" date="2015" name="Fish Shellfish Immunol.">
        <title>Early steps in the European eel (Anguilla anguilla)-Vibrio vulnificus interaction in the gills: Role of the RtxA13 toxin.</title>
        <authorList>
            <person name="Callol A."/>
            <person name="Pajuelo D."/>
            <person name="Ebbesson L."/>
            <person name="Teles M."/>
            <person name="MacKenzie S."/>
            <person name="Amaro C."/>
        </authorList>
    </citation>
    <scope>NUCLEOTIDE SEQUENCE</scope>
</reference>
<organism evidence="1">
    <name type="scientific">Anguilla anguilla</name>
    <name type="common">European freshwater eel</name>
    <name type="synonym">Muraena anguilla</name>
    <dbReference type="NCBI Taxonomy" id="7936"/>
    <lineage>
        <taxon>Eukaryota</taxon>
        <taxon>Metazoa</taxon>
        <taxon>Chordata</taxon>
        <taxon>Craniata</taxon>
        <taxon>Vertebrata</taxon>
        <taxon>Euteleostomi</taxon>
        <taxon>Actinopterygii</taxon>
        <taxon>Neopterygii</taxon>
        <taxon>Teleostei</taxon>
        <taxon>Anguilliformes</taxon>
        <taxon>Anguillidae</taxon>
        <taxon>Anguilla</taxon>
    </lineage>
</organism>
<protein>
    <submittedName>
        <fullName evidence="1">Uncharacterized protein</fullName>
    </submittedName>
</protein>
<evidence type="ECO:0000313" key="1">
    <source>
        <dbReference type="EMBL" id="JAH38212.1"/>
    </source>
</evidence>
<accession>A0A0E9SAE8</accession>
<proteinExistence type="predicted"/>
<sequence length="37" mass="4660">MYTFFLNHVCIVEMQGFKWDVLIKFPLQYLQTKNWNY</sequence>
<dbReference type="AlphaFoldDB" id="A0A0E9SAE8"/>
<reference evidence="1" key="1">
    <citation type="submission" date="2014-11" db="EMBL/GenBank/DDBJ databases">
        <authorList>
            <person name="Amaro Gonzalez C."/>
        </authorList>
    </citation>
    <scope>NUCLEOTIDE SEQUENCE</scope>
</reference>
<name>A0A0E9SAE8_ANGAN</name>